<feature type="transmembrane region" description="Helical" evidence="1">
    <location>
        <begin position="62"/>
        <end position="82"/>
    </location>
</feature>
<feature type="transmembrane region" description="Helical" evidence="1">
    <location>
        <begin position="7"/>
        <end position="26"/>
    </location>
</feature>
<organism evidence="2">
    <name type="scientific">freshwater metagenome</name>
    <dbReference type="NCBI Taxonomy" id="449393"/>
    <lineage>
        <taxon>unclassified sequences</taxon>
        <taxon>metagenomes</taxon>
        <taxon>ecological metagenomes</taxon>
    </lineage>
</organism>
<evidence type="ECO:0000256" key="1">
    <source>
        <dbReference type="SAM" id="Phobius"/>
    </source>
</evidence>
<keyword evidence="1" id="KW-0812">Transmembrane</keyword>
<gene>
    <name evidence="2" type="ORF">UFOPK1808_00433</name>
</gene>
<dbReference type="PANTHER" id="PTHR33219">
    <property type="entry name" value="YLMG HOMOLOG PROTEIN 2, CHLOROPLASTIC"/>
    <property type="match status" value="1"/>
</dbReference>
<protein>
    <submittedName>
        <fullName evidence="2">Unannotated protein</fullName>
    </submittedName>
</protein>
<dbReference type="PANTHER" id="PTHR33219:SF14">
    <property type="entry name" value="PROTEIN COFACTOR ASSEMBLY OF COMPLEX C SUBUNIT B CCB3, CHLOROPLASTIC-RELATED"/>
    <property type="match status" value="1"/>
</dbReference>
<dbReference type="InterPro" id="IPR003425">
    <property type="entry name" value="CCB3/YggT"/>
</dbReference>
<proteinExistence type="predicted"/>
<dbReference type="EMBL" id="CAEZUL010000032">
    <property type="protein sequence ID" value="CAB4595830.1"/>
    <property type="molecule type" value="Genomic_DNA"/>
</dbReference>
<reference evidence="2" key="1">
    <citation type="submission" date="2020-05" db="EMBL/GenBank/DDBJ databases">
        <authorList>
            <person name="Chiriac C."/>
            <person name="Salcher M."/>
            <person name="Ghai R."/>
            <person name="Kavagutti S V."/>
        </authorList>
    </citation>
    <scope>NUCLEOTIDE SEQUENCE</scope>
</reference>
<accession>A0A6J6G5L7</accession>
<sequence>MGILYSLVQLYSFVIIARAISSFFPISPGSPFAPVVDLLYRLTEPVFAPIRRVMPATGPFDFTPLVVLLLINIVIMPLLASLA</sequence>
<keyword evidence="1" id="KW-1133">Transmembrane helix</keyword>
<evidence type="ECO:0000313" key="2">
    <source>
        <dbReference type="EMBL" id="CAB4595830.1"/>
    </source>
</evidence>
<dbReference type="AlphaFoldDB" id="A0A6J6G5L7"/>
<name>A0A6J6G5L7_9ZZZZ</name>
<keyword evidence="1" id="KW-0472">Membrane</keyword>
<dbReference type="GO" id="GO:0016020">
    <property type="term" value="C:membrane"/>
    <property type="evidence" value="ECO:0007669"/>
    <property type="project" value="InterPro"/>
</dbReference>
<dbReference type="Pfam" id="PF02325">
    <property type="entry name" value="CCB3_YggT"/>
    <property type="match status" value="1"/>
</dbReference>